<dbReference type="PANTHER" id="PTHR30506">
    <property type="entry name" value="INNER MEMBRANE PROTEIN"/>
    <property type="match status" value="1"/>
</dbReference>
<dbReference type="AlphaFoldDB" id="A0A6U0BYU2"/>
<feature type="domain" description="Glycine transporter" evidence="8">
    <location>
        <begin position="179"/>
        <end position="253"/>
    </location>
</feature>
<keyword evidence="2" id="KW-1003">Cell membrane</keyword>
<gene>
    <name evidence="9" type="ORF">OMED0929_LOCUS4303</name>
</gene>
<accession>A0A6U0BYU2</accession>
<sequence>MSRRRVSELAKLALGTRASACGVAPSLARTTPLAPRSAPGVVAHRASTSRTPSRGFAADASQGPPKPHPDGMPRFPEVSVPGALRAADYVGTGAFAMTGSLLAASAGMDAFGCTVIGTITAVGGGTIRDVLLGQGRRAFWMEEQEYLWIAAGVALATFFGWERAKTTFGFKDDDYWIEALDALGVGAFCVIGAQNGIRAGVPVIAQVLCGVMTATFGGAVRDVFVGRPTRILHSYADIYATAAAGGALAYIAARTVGMPPALRIISGVGAGIGIRVAADTYDIRLPVYASAPARQKAAEKGDKRWS</sequence>
<evidence type="ECO:0000259" key="8">
    <source>
        <dbReference type="Pfam" id="PF03458"/>
    </source>
</evidence>
<dbReference type="PANTHER" id="PTHR30506:SF3">
    <property type="entry name" value="UPF0126 INNER MEMBRANE PROTEIN YADS-RELATED"/>
    <property type="match status" value="1"/>
</dbReference>
<protein>
    <recommendedName>
        <fullName evidence="8">Glycine transporter domain-containing protein</fullName>
    </recommendedName>
</protein>
<keyword evidence="5 7" id="KW-0472">Membrane</keyword>
<evidence type="ECO:0000256" key="5">
    <source>
        <dbReference type="ARBA" id="ARBA00023136"/>
    </source>
</evidence>
<feature type="transmembrane region" description="Helical" evidence="7">
    <location>
        <begin position="146"/>
        <end position="163"/>
    </location>
</feature>
<dbReference type="Pfam" id="PF03458">
    <property type="entry name" value="Gly_transporter"/>
    <property type="match status" value="2"/>
</dbReference>
<feature type="transmembrane region" description="Helical" evidence="7">
    <location>
        <begin position="200"/>
        <end position="220"/>
    </location>
</feature>
<organism evidence="9">
    <name type="scientific">Ostreococcus mediterraneus</name>
    <dbReference type="NCBI Taxonomy" id="1486918"/>
    <lineage>
        <taxon>Eukaryota</taxon>
        <taxon>Viridiplantae</taxon>
        <taxon>Chlorophyta</taxon>
        <taxon>Mamiellophyceae</taxon>
        <taxon>Mamiellales</taxon>
        <taxon>Bathycoccaceae</taxon>
        <taxon>Ostreococcus</taxon>
    </lineage>
</organism>
<keyword evidence="3 7" id="KW-0812">Transmembrane</keyword>
<evidence type="ECO:0000256" key="2">
    <source>
        <dbReference type="ARBA" id="ARBA00022475"/>
    </source>
</evidence>
<evidence type="ECO:0000256" key="7">
    <source>
        <dbReference type="SAM" id="Phobius"/>
    </source>
</evidence>
<evidence type="ECO:0000256" key="3">
    <source>
        <dbReference type="ARBA" id="ARBA00022692"/>
    </source>
</evidence>
<feature type="domain" description="Glycine transporter" evidence="8">
    <location>
        <begin position="86"/>
        <end position="161"/>
    </location>
</feature>
<evidence type="ECO:0000256" key="4">
    <source>
        <dbReference type="ARBA" id="ARBA00022989"/>
    </source>
</evidence>
<comment type="subcellular location">
    <subcellularLocation>
        <location evidence="1">Cell membrane</location>
        <topology evidence="1">Multi-pass membrane protein</topology>
    </subcellularLocation>
</comment>
<feature type="transmembrane region" description="Helical" evidence="7">
    <location>
        <begin position="175"/>
        <end position="193"/>
    </location>
</feature>
<evidence type="ECO:0000313" key="9">
    <source>
        <dbReference type="EMBL" id="CAD8583277.1"/>
    </source>
</evidence>
<keyword evidence="4 7" id="KW-1133">Transmembrane helix</keyword>
<name>A0A6U0BYU2_9CHLO</name>
<evidence type="ECO:0000256" key="1">
    <source>
        <dbReference type="ARBA" id="ARBA00004651"/>
    </source>
</evidence>
<dbReference type="GO" id="GO:0005886">
    <property type="term" value="C:plasma membrane"/>
    <property type="evidence" value="ECO:0007669"/>
    <property type="project" value="UniProtKB-SubCell"/>
</dbReference>
<feature type="transmembrane region" description="Helical" evidence="7">
    <location>
        <begin position="232"/>
        <end position="253"/>
    </location>
</feature>
<feature type="region of interest" description="Disordered" evidence="6">
    <location>
        <begin position="34"/>
        <end position="71"/>
    </location>
</feature>
<evidence type="ECO:0000256" key="6">
    <source>
        <dbReference type="SAM" id="MobiDB-lite"/>
    </source>
</evidence>
<dbReference type="InterPro" id="IPR005115">
    <property type="entry name" value="Gly_transporter"/>
</dbReference>
<dbReference type="EMBL" id="HBEW01005126">
    <property type="protein sequence ID" value="CAD8583277.1"/>
    <property type="molecule type" value="Transcribed_RNA"/>
</dbReference>
<proteinExistence type="predicted"/>
<reference evidence="9" key="1">
    <citation type="submission" date="2021-01" db="EMBL/GenBank/DDBJ databases">
        <authorList>
            <person name="Corre E."/>
            <person name="Pelletier E."/>
            <person name="Niang G."/>
            <person name="Scheremetjew M."/>
            <person name="Finn R."/>
            <person name="Kale V."/>
            <person name="Holt S."/>
            <person name="Cochrane G."/>
            <person name="Meng A."/>
            <person name="Brown T."/>
            <person name="Cohen L."/>
        </authorList>
    </citation>
    <scope>NUCLEOTIDE SEQUENCE</scope>
    <source>
        <strain evidence="9">Clade-D-RCC2572</strain>
    </source>
</reference>